<reference evidence="1 2" key="2">
    <citation type="submission" date="2018-09" db="EMBL/GenBank/DDBJ databases">
        <title>Giant CbK-like Caulobacter bacteriophages have genetically divergent genomes.</title>
        <authorList>
            <person name="Wilson K."/>
            <person name="Ely B."/>
        </authorList>
    </citation>
    <scope>NUCLEOTIDE SEQUENCE [LARGE SCALE GENOMIC DNA]</scope>
</reference>
<reference evidence="2" key="1">
    <citation type="submission" date="2018-07" db="EMBL/GenBank/DDBJ databases">
        <title>Giant CbK-like Caulobacter bacteriophages have genetically divergent genomes.</title>
        <authorList>
            <person name="Wilson K.M."/>
            <person name="Ely B."/>
        </authorList>
    </citation>
    <scope>NUCLEOTIDE SEQUENCE [LARGE SCALE GENOMIC DNA]</scope>
</reference>
<sequence length="208" mass="23964">MPIPTIGETHFSDEKAMDYPDLIFKVQKGVVRTYWYDLSELKFEQFTSRVQPILVKRLIAQFDAALTATEKASGLRRPLREVGHCIFDDEIDAVVITLCEVEQQALRRLTHIARRRNQDDWLAIYHLLDKHVLANGGYDHSKSLENSTWLHAESKKVQDYLAKHRHPIVKVKPYEDEEFVVLPVEPSGWQKFVAGVKRWLGPGPDCSA</sequence>
<dbReference type="Proteomes" id="UP000259026">
    <property type="component" value="Segment"/>
</dbReference>
<keyword evidence="2" id="KW-1185">Reference proteome</keyword>
<evidence type="ECO:0000313" key="1">
    <source>
        <dbReference type="EMBL" id="AXQ68840.1"/>
    </source>
</evidence>
<accession>A0A385EB08</accession>
<name>A0A385EB08_9CAUD</name>
<dbReference type="EMBL" id="MH588545">
    <property type="protein sequence ID" value="AXQ68840.1"/>
    <property type="molecule type" value="Genomic_DNA"/>
</dbReference>
<gene>
    <name evidence="1" type="ORF">CcrPW_gp301</name>
</gene>
<proteinExistence type="predicted"/>
<organism evidence="1 2">
    <name type="scientific">Caulobacter phage CcrPW</name>
    <dbReference type="NCBI Taxonomy" id="2283271"/>
    <lineage>
        <taxon>Viruses</taxon>
        <taxon>Duplodnaviria</taxon>
        <taxon>Heunggongvirae</taxon>
        <taxon>Uroviricota</taxon>
        <taxon>Caudoviricetes</taxon>
        <taxon>Jeanschmidtviridae</taxon>
        <taxon>Colossusvirus</taxon>
        <taxon>Colossusvirus PW</taxon>
    </lineage>
</organism>
<protein>
    <submittedName>
        <fullName evidence="1">Uncharacterized protein</fullName>
    </submittedName>
</protein>
<evidence type="ECO:0000313" key="2">
    <source>
        <dbReference type="Proteomes" id="UP000259026"/>
    </source>
</evidence>